<feature type="chain" id="PRO_5028478290" evidence="1">
    <location>
        <begin position="23"/>
        <end position="264"/>
    </location>
</feature>
<sequence>MKTITFLYLACFSALFANTSIAQTYYYENSSSIEGDEYEVSFDNAVSKSDYCKMATKIANNSFDFMLLETKEVVYNNGEIEQNSKKKTVIIPPGKKKTFTINFEDQGNYNVQNFSLDFGGLYLIPADGEKVKTPKFNLPASENKIEAGDFKVSLKNLKKETKETVATFEVQYVGKKIGLVTPSNLMAVFTGRGGAGYANDNKRAVTKVLQRGDKCIIKAVFHISAKDGDMQFVPMQIIWKDTFQTTKKKALNSETVDFELARKK</sequence>
<accession>A0A6S6TS24</accession>
<feature type="signal peptide" evidence="1">
    <location>
        <begin position="1"/>
        <end position="22"/>
    </location>
</feature>
<proteinExistence type="predicted"/>
<evidence type="ECO:0000256" key="1">
    <source>
        <dbReference type="SAM" id="SignalP"/>
    </source>
</evidence>
<keyword evidence="1" id="KW-0732">Signal</keyword>
<protein>
    <submittedName>
        <fullName evidence="2">Uncharacterized protein</fullName>
    </submittedName>
</protein>
<reference evidence="2" key="1">
    <citation type="submission" date="2020-01" db="EMBL/GenBank/DDBJ databases">
        <authorList>
            <person name="Meier V. D."/>
            <person name="Meier V D."/>
        </authorList>
    </citation>
    <scope>NUCLEOTIDE SEQUENCE</scope>
    <source>
        <strain evidence="2">HLG_WM_MAG_10</strain>
    </source>
</reference>
<dbReference type="AlphaFoldDB" id="A0A6S6TS24"/>
<organism evidence="2">
    <name type="scientific">uncultured Aureispira sp</name>
    <dbReference type="NCBI Taxonomy" id="1331704"/>
    <lineage>
        <taxon>Bacteria</taxon>
        <taxon>Pseudomonadati</taxon>
        <taxon>Bacteroidota</taxon>
        <taxon>Saprospiria</taxon>
        <taxon>Saprospirales</taxon>
        <taxon>Saprospiraceae</taxon>
        <taxon>Aureispira</taxon>
        <taxon>environmental samples</taxon>
    </lineage>
</organism>
<dbReference type="EMBL" id="CACVAQ010000269">
    <property type="protein sequence ID" value="CAA6818823.1"/>
    <property type="molecule type" value="Genomic_DNA"/>
</dbReference>
<gene>
    <name evidence="2" type="ORF">HELGO_WM17580</name>
</gene>
<name>A0A6S6TS24_9BACT</name>
<evidence type="ECO:0000313" key="2">
    <source>
        <dbReference type="EMBL" id="CAA6818823.1"/>
    </source>
</evidence>